<proteinExistence type="predicted"/>
<sequence length="40" mass="4636">MDFLVSSASNLDVLWRCWLWGSSFSQAQNPMSIILVIEQY</sequence>
<name>A0AAD6RFN9_9ROSI</name>
<keyword evidence="2" id="KW-1185">Reference proteome</keyword>
<dbReference type="EMBL" id="JAQIZT010000002">
    <property type="protein sequence ID" value="KAJ7008145.1"/>
    <property type="molecule type" value="Genomic_DNA"/>
</dbReference>
<dbReference type="Proteomes" id="UP001164929">
    <property type="component" value="Chromosome 2"/>
</dbReference>
<evidence type="ECO:0000313" key="2">
    <source>
        <dbReference type="Proteomes" id="UP001164929"/>
    </source>
</evidence>
<accession>A0AAD6RFN9</accession>
<organism evidence="1 2">
    <name type="scientific">Populus alba x Populus x berolinensis</name>
    <dbReference type="NCBI Taxonomy" id="444605"/>
    <lineage>
        <taxon>Eukaryota</taxon>
        <taxon>Viridiplantae</taxon>
        <taxon>Streptophyta</taxon>
        <taxon>Embryophyta</taxon>
        <taxon>Tracheophyta</taxon>
        <taxon>Spermatophyta</taxon>
        <taxon>Magnoliopsida</taxon>
        <taxon>eudicotyledons</taxon>
        <taxon>Gunneridae</taxon>
        <taxon>Pentapetalae</taxon>
        <taxon>rosids</taxon>
        <taxon>fabids</taxon>
        <taxon>Malpighiales</taxon>
        <taxon>Salicaceae</taxon>
        <taxon>Saliceae</taxon>
        <taxon>Populus</taxon>
    </lineage>
</organism>
<dbReference type="AlphaFoldDB" id="A0AAD6RFN9"/>
<gene>
    <name evidence="1" type="ORF">NC653_006993</name>
</gene>
<reference evidence="1" key="1">
    <citation type="journal article" date="2023" name="Mol. Ecol. Resour.">
        <title>Chromosome-level genome assembly of a triploid poplar Populus alba 'Berolinensis'.</title>
        <authorList>
            <person name="Chen S."/>
            <person name="Yu Y."/>
            <person name="Wang X."/>
            <person name="Wang S."/>
            <person name="Zhang T."/>
            <person name="Zhou Y."/>
            <person name="He R."/>
            <person name="Meng N."/>
            <person name="Wang Y."/>
            <person name="Liu W."/>
            <person name="Liu Z."/>
            <person name="Liu J."/>
            <person name="Guo Q."/>
            <person name="Huang H."/>
            <person name="Sederoff R.R."/>
            <person name="Wang G."/>
            <person name="Qu G."/>
            <person name="Chen S."/>
        </authorList>
    </citation>
    <scope>NUCLEOTIDE SEQUENCE</scope>
    <source>
        <strain evidence="1">SC-2020</strain>
    </source>
</reference>
<comment type="caution">
    <text evidence="1">The sequence shown here is derived from an EMBL/GenBank/DDBJ whole genome shotgun (WGS) entry which is preliminary data.</text>
</comment>
<evidence type="ECO:0000313" key="1">
    <source>
        <dbReference type="EMBL" id="KAJ7008145.1"/>
    </source>
</evidence>
<protein>
    <submittedName>
        <fullName evidence="1">Uncharacterized protein</fullName>
    </submittedName>
</protein>